<comment type="similarity">
    <text evidence="2">Belongs to the TonB-dependent receptor family.</text>
</comment>
<evidence type="ECO:0000256" key="2">
    <source>
        <dbReference type="PROSITE-ProRule" id="PRU01360"/>
    </source>
</evidence>
<dbReference type="InterPro" id="IPR039426">
    <property type="entry name" value="TonB-dep_rcpt-like"/>
</dbReference>
<keyword evidence="2" id="KW-0813">Transport</keyword>
<dbReference type="OrthoDB" id="9768177at2"/>
<dbReference type="NCBIfam" id="TIGR04057">
    <property type="entry name" value="SusC_RagA_signa"/>
    <property type="match status" value="1"/>
</dbReference>
<dbReference type="InterPro" id="IPR037066">
    <property type="entry name" value="Plug_dom_sf"/>
</dbReference>
<feature type="domain" description="TonB-dependent receptor plug" evidence="3">
    <location>
        <begin position="156"/>
        <end position="292"/>
    </location>
</feature>
<evidence type="ECO:0000313" key="5">
    <source>
        <dbReference type="Proteomes" id="UP000235564"/>
    </source>
</evidence>
<dbReference type="SUPFAM" id="SSF56935">
    <property type="entry name" value="Porins"/>
    <property type="match status" value="1"/>
</dbReference>
<dbReference type="RefSeq" id="WP_102697544.1">
    <property type="nucleotide sequence ID" value="NZ_PNGJ01000006.1"/>
</dbReference>
<dbReference type="PANTHER" id="PTHR30069:SF29">
    <property type="entry name" value="HEMOGLOBIN AND HEMOGLOBIN-HAPTOGLOBIN-BINDING PROTEIN 1-RELATED"/>
    <property type="match status" value="1"/>
</dbReference>
<dbReference type="GO" id="GO:0044718">
    <property type="term" value="P:siderophore transmembrane transport"/>
    <property type="evidence" value="ECO:0007669"/>
    <property type="project" value="TreeGrafter"/>
</dbReference>
<dbReference type="InterPro" id="IPR008969">
    <property type="entry name" value="CarboxyPept-like_regulatory"/>
</dbReference>
<evidence type="ECO:0000313" key="4">
    <source>
        <dbReference type="EMBL" id="PMC23894.1"/>
    </source>
</evidence>
<dbReference type="GO" id="GO:0009279">
    <property type="term" value="C:cell outer membrane"/>
    <property type="evidence" value="ECO:0007669"/>
    <property type="project" value="UniProtKB-SubCell"/>
</dbReference>
<keyword evidence="1" id="KW-0732">Signal</keyword>
<evidence type="ECO:0000259" key="3">
    <source>
        <dbReference type="Pfam" id="PF07715"/>
    </source>
</evidence>
<sequence>MTNNQSAKQLLFTWAVKSIVITCCLLGPMTAVNFDAYAAPVKSEFPTDSLRTTEAKSNDGPRKHLIQGIVLSATDKEPLPGVTIFIKGTSQGTQSDLEGRFRLETDVAAPKLQFTYASMKPLLLPWKGEKEMKVLMEDGVELIDEVVVTGYQRIRKNEMIGSANTVKSEDLFYDGHQSIEQMLQGKLVGTSVLNTSGLVGAAQKVRVRGTSTLLGNQEPVWVVDGIIQEDPLPFKPRDLDALGSISQDNFDMIKNFVGNSISWLSPNDIMTISVLKDAAATVMYGVKAANGVIIITTKQGKAGRVSVNYSGGMTVAPRIYYSKMNLMNSSERVDVSEEIYRRGLVSEANRPLERIGYEGLLGQ</sequence>
<dbReference type="InterPro" id="IPR023997">
    <property type="entry name" value="TonB-dep_OMP_SusC/RagA_CS"/>
</dbReference>
<comment type="subcellular location">
    <subcellularLocation>
        <location evidence="2">Cell outer membrane</location>
        <topology evidence="2">Multi-pass membrane protein</topology>
    </subcellularLocation>
</comment>
<dbReference type="Proteomes" id="UP000235564">
    <property type="component" value="Unassembled WGS sequence"/>
</dbReference>
<keyword evidence="2" id="KW-0812">Transmembrane</keyword>
<dbReference type="InterPro" id="IPR012910">
    <property type="entry name" value="Plug_dom"/>
</dbReference>
<reference evidence="4 5" key="1">
    <citation type="submission" date="2017-09" db="EMBL/GenBank/DDBJ databases">
        <title>Bacterial strain isolated from the female urinary microbiota.</title>
        <authorList>
            <person name="Thomas-White K."/>
            <person name="Kumar N."/>
            <person name="Forster S."/>
            <person name="Putonti C."/>
            <person name="Lawley T."/>
            <person name="Wolfe A.J."/>
        </authorList>
    </citation>
    <scope>NUCLEOTIDE SEQUENCE [LARGE SCALE GENOMIC DNA]</scope>
    <source>
        <strain evidence="4 5">UMB0536</strain>
    </source>
</reference>
<keyword evidence="2" id="KW-1134">Transmembrane beta strand</keyword>
<keyword evidence="2" id="KW-0472">Membrane</keyword>
<dbReference type="AlphaFoldDB" id="A0A2N6QQ89"/>
<comment type="caution">
    <text evidence="4">The sequence shown here is derived from an EMBL/GenBank/DDBJ whole genome shotgun (WGS) entry which is preliminary data.</text>
</comment>
<accession>A0A2N6QQ89</accession>
<organism evidence="4 5">
    <name type="scientific">Hoylesella buccalis</name>
    <dbReference type="NCBI Taxonomy" id="28127"/>
    <lineage>
        <taxon>Bacteria</taxon>
        <taxon>Pseudomonadati</taxon>
        <taxon>Bacteroidota</taxon>
        <taxon>Bacteroidia</taxon>
        <taxon>Bacteroidales</taxon>
        <taxon>Prevotellaceae</taxon>
        <taxon>Hoylesella</taxon>
    </lineage>
</organism>
<dbReference type="PANTHER" id="PTHR30069">
    <property type="entry name" value="TONB-DEPENDENT OUTER MEMBRANE RECEPTOR"/>
    <property type="match status" value="1"/>
</dbReference>
<evidence type="ECO:0000256" key="1">
    <source>
        <dbReference type="ARBA" id="ARBA00022729"/>
    </source>
</evidence>
<dbReference type="Pfam" id="PF07715">
    <property type="entry name" value="Plug"/>
    <property type="match status" value="1"/>
</dbReference>
<dbReference type="Gene3D" id="2.60.40.1120">
    <property type="entry name" value="Carboxypeptidase-like, regulatory domain"/>
    <property type="match status" value="1"/>
</dbReference>
<dbReference type="GO" id="GO:0015344">
    <property type="term" value="F:siderophore uptake transmembrane transporter activity"/>
    <property type="evidence" value="ECO:0007669"/>
    <property type="project" value="TreeGrafter"/>
</dbReference>
<name>A0A2N6QQ89_9BACT</name>
<dbReference type="Pfam" id="PF13715">
    <property type="entry name" value="CarbopepD_reg_2"/>
    <property type="match status" value="1"/>
</dbReference>
<keyword evidence="2" id="KW-0998">Cell outer membrane</keyword>
<protein>
    <recommendedName>
        <fullName evidence="3">TonB-dependent receptor plug domain-containing protein</fullName>
    </recommendedName>
</protein>
<gene>
    <name evidence="4" type="ORF">CJ231_08335</name>
</gene>
<dbReference type="EMBL" id="PNGJ01000006">
    <property type="protein sequence ID" value="PMC23894.1"/>
    <property type="molecule type" value="Genomic_DNA"/>
</dbReference>
<dbReference type="PROSITE" id="PS52016">
    <property type="entry name" value="TONB_DEPENDENT_REC_3"/>
    <property type="match status" value="1"/>
</dbReference>
<dbReference type="Gene3D" id="2.170.130.10">
    <property type="entry name" value="TonB-dependent receptor, plug domain"/>
    <property type="match status" value="1"/>
</dbReference>
<proteinExistence type="inferred from homology"/>
<dbReference type="SUPFAM" id="SSF49464">
    <property type="entry name" value="Carboxypeptidase regulatory domain-like"/>
    <property type="match status" value="1"/>
</dbReference>